<keyword evidence="3 9" id="KW-0812">Transmembrane</keyword>
<dbReference type="Pfam" id="PF00001">
    <property type="entry name" value="7tm_1"/>
    <property type="match status" value="1"/>
</dbReference>
<dbReference type="PRINTS" id="PR00237">
    <property type="entry name" value="GPCRRHODOPSN"/>
</dbReference>
<feature type="transmembrane region" description="Helical" evidence="11">
    <location>
        <begin position="229"/>
        <end position="248"/>
    </location>
</feature>
<sequence>MPGITTMVSNAYEDTYQYDYYDSDFQQLLEYFTTHFNFTDNDYILSADDLAIPATEQLFLMCGFILSMALSVVGNLIVIIVLACGTRSWTDLNIFLVNLSLADLTMAIFCMPFTFPTIMKGHWIFGKAMCPIVVSLQQISVCVSIYTLTAIGIDRYYAVLYPFKLRVTKNRAKYIVFLIWIVSILLSVVVLVTARSRPVDLNDFIDTPEDIVFFCSERVSPAAAMGYEFFILVITYIIPLCILSYTYYNIGRRLWGRSLPGNADYNRDLSQMRSKRKTIKMLVIIVVVFSSCWFPLQVFNVINDLVPSLYADIETQDSMRIAQSCALLLAMANSFMNPIIYGFLNEGFRNDAKKILKCNVSRHPRRHRSSATSTVTHSTRDSSLGKGPFKREMQRLSTSMP</sequence>
<dbReference type="PRINTS" id="PR01012">
    <property type="entry name" value="NRPEPTIDEYR"/>
</dbReference>
<feature type="transmembrane region" description="Helical" evidence="11">
    <location>
        <begin position="58"/>
        <end position="83"/>
    </location>
</feature>
<dbReference type="SMART" id="SM01381">
    <property type="entry name" value="7TM_GPCR_Srsx"/>
    <property type="match status" value="1"/>
</dbReference>
<dbReference type="Proteomes" id="UP000694865">
    <property type="component" value="Unplaced"/>
</dbReference>
<organism evidence="13 14">
    <name type="scientific">Saccoglossus kowalevskii</name>
    <name type="common">Acorn worm</name>
    <dbReference type="NCBI Taxonomy" id="10224"/>
    <lineage>
        <taxon>Eukaryota</taxon>
        <taxon>Metazoa</taxon>
        <taxon>Hemichordata</taxon>
        <taxon>Enteropneusta</taxon>
        <taxon>Harrimaniidae</taxon>
        <taxon>Saccoglossus</taxon>
    </lineage>
</organism>
<evidence type="ECO:0000256" key="4">
    <source>
        <dbReference type="ARBA" id="ARBA00022989"/>
    </source>
</evidence>
<dbReference type="RefSeq" id="XP_002730513.1">
    <property type="nucleotide sequence ID" value="XM_002730467.1"/>
</dbReference>
<evidence type="ECO:0000256" key="6">
    <source>
        <dbReference type="ARBA" id="ARBA00023136"/>
    </source>
</evidence>
<feature type="domain" description="G-protein coupled receptors family 1 profile" evidence="12">
    <location>
        <begin position="74"/>
        <end position="341"/>
    </location>
</feature>
<keyword evidence="4 11" id="KW-1133">Transmembrane helix</keyword>
<evidence type="ECO:0000256" key="8">
    <source>
        <dbReference type="ARBA" id="ARBA00023224"/>
    </source>
</evidence>
<evidence type="ECO:0000313" key="14">
    <source>
        <dbReference type="RefSeq" id="XP_002730513.1"/>
    </source>
</evidence>
<evidence type="ECO:0000256" key="1">
    <source>
        <dbReference type="ARBA" id="ARBA00004141"/>
    </source>
</evidence>
<evidence type="ECO:0000256" key="10">
    <source>
        <dbReference type="SAM" id="MobiDB-lite"/>
    </source>
</evidence>
<keyword evidence="7 9" id="KW-0675">Receptor</keyword>
<dbReference type="InterPro" id="IPR000276">
    <property type="entry name" value="GPCR_Rhodpsn"/>
</dbReference>
<dbReference type="SUPFAM" id="SSF81321">
    <property type="entry name" value="Family A G protein-coupled receptor-like"/>
    <property type="match status" value="1"/>
</dbReference>
<evidence type="ECO:0000256" key="5">
    <source>
        <dbReference type="ARBA" id="ARBA00023040"/>
    </source>
</evidence>
<dbReference type="GeneID" id="100378001"/>
<feature type="transmembrane region" description="Helical" evidence="11">
    <location>
        <begin position="135"/>
        <end position="153"/>
    </location>
</feature>
<evidence type="ECO:0000256" key="3">
    <source>
        <dbReference type="ARBA" id="ARBA00022692"/>
    </source>
</evidence>
<dbReference type="PROSITE" id="PS50262">
    <property type="entry name" value="G_PROTEIN_RECEP_F1_2"/>
    <property type="match status" value="1"/>
</dbReference>
<feature type="transmembrane region" description="Helical" evidence="11">
    <location>
        <begin position="95"/>
        <end position="115"/>
    </location>
</feature>
<comment type="similarity">
    <text evidence="2 9">Belongs to the G-protein coupled receptor 1 family.</text>
</comment>
<protein>
    <submittedName>
        <fullName evidence="14">Orexin receptor type 2-like</fullName>
    </submittedName>
</protein>
<proteinExistence type="inferred from homology"/>
<gene>
    <name evidence="14" type="primary">LOC100378001</name>
</gene>
<dbReference type="PROSITE" id="PS00237">
    <property type="entry name" value="G_PROTEIN_RECEP_F1_1"/>
    <property type="match status" value="1"/>
</dbReference>
<evidence type="ECO:0000256" key="7">
    <source>
        <dbReference type="ARBA" id="ARBA00023170"/>
    </source>
</evidence>
<dbReference type="PANTHER" id="PTHR45695:SF9">
    <property type="entry name" value="LEUCOKININ RECEPTOR"/>
    <property type="match status" value="1"/>
</dbReference>
<feature type="transmembrane region" description="Helical" evidence="11">
    <location>
        <begin position="281"/>
        <end position="301"/>
    </location>
</feature>
<accession>A0ABM0GIE6</accession>
<evidence type="ECO:0000259" key="12">
    <source>
        <dbReference type="PROSITE" id="PS50262"/>
    </source>
</evidence>
<keyword evidence="5 9" id="KW-0297">G-protein coupled receptor</keyword>
<evidence type="ECO:0000256" key="11">
    <source>
        <dbReference type="SAM" id="Phobius"/>
    </source>
</evidence>
<reference evidence="14" key="1">
    <citation type="submission" date="2025-08" db="UniProtKB">
        <authorList>
            <consortium name="RefSeq"/>
        </authorList>
    </citation>
    <scope>IDENTIFICATION</scope>
    <source>
        <tissue evidence="14">Testes</tissue>
    </source>
</reference>
<feature type="region of interest" description="Disordered" evidence="10">
    <location>
        <begin position="362"/>
        <end position="401"/>
    </location>
</feature>
<evidence type="ECO:0000256" key="9">
    <source>
        <dbReference type="RuleBase" id="RU000688"/>
    </source>
</evidence>
<keyword evidence="6 11" id="KW-0472">Membrane</keyword>
<name>A0ABM0GIE6_SACKO</name>
<keyword evidence="13" id="KW-1185">Reference proteome</keyword>
<dbReference type="Gene3D" id="1.20.1070.10">
    <property type="entry name" value="Rhodopsin 7-helix transmembrane proteins"/>
    <property type="match status" value="1"/>
</dbReference>
<dbReference type="InterPro" id="IPR017452">
    <property type="entry name" value="GPCR_Rhodpsn_7TM"/>
</dbReference>
<feature type="transmembrane region" description="Helical" evidence="11">
    <location>
        <begin position="174"/>
        <end position="194"/>
    </location>
</feature>
<feature type="transmembrane region" description="Helical" evidence="11">
    <location>
        <begin position="321"/>
        <end position="344"/>
    </location>
</feature>
<keyword evidence="8 9" id="KW-0807">Transducer</keyword>
<evidence type="ECO:0000256" key="2">
    <source>
        <dbReference type="ARBA" id="ARBA00010663"/>
    </source>
</evidence>
<evidence type="ECO:0000313" key="13">
    <source>
        <dbReference type="Proteomes" id="UP000694865"/>
    </source>
</evidence>
<dbReference type="InterPro" id="IPR000611">
    <property type="entry name" value="NPY_rcpt"/>
</dbReference>
<dbReference type="PANTHER" id="PTHR45695">
    <property type="entry name" value="LEUCOKININ RECEPTOR-RELATED"/>
    <property type="match status" value="1"/>
</dbReference>
<comment type="subcellular location">
    <subcellularLocation>
        <location evidence="1">Membrane</location>
        <topology evidence="1">Multi-pass membrane protein</topology>
    </subcellularLocation>
</comment>